<dbReference type="AlphaFoldDB" id="A0A853H3N2"/>
<feature type="domain" description="Gp5/Type VI secretion system Vgr protein OB-fold" evidence="2">
    <location>
        <begin position="388"/>
        <end position="450"/>
    </location>
</feature>
<dbReference type="NCBIfam" id="TIGR01646">
    <property type="entry name" value="vgr_GE"/>
    <property type="match status" value="1"/>
</dbReference>
<dbReference type="Pfam" id="PF22178">
    <property type="entry name" value="Gp5_trimer_C"/>
    <property type="match status" value="1"/>
</dbReference>
<dbReference type="NCBIfam" id="TIGR03361">
    <property type="entry name" value="VI_Rhs_Vgr"/>
    <property type="match status" value="1"/>
</dbReference>
<dbReference type="Pfam" id="PF05954">
    <property type="entry name" value="Phage_GPD"/>
    <property type="match status" value="1"/>
</dbReference>
<dbReference type="InterPro" id="IPR054030">
    <property type="entry name" value="Gp5_Vgr_C"/>
</dbReference>
<dbReference type="InterPro" id="IPR006531">
    <property type="entry name" value="Gp5/Vgr_OB"/>
</dbReference>
<dbReference type="OrthoDB" id="1907165at2"/>
<sequence>MNRTVKVSTSFPGDTLIFRSLHGEEELSTLFEFEVEMLSESHSLDLKQLLSQPLTMSIDLGLSGTRYLNGQVIRCKLIGRASATSRYYIYRAVVRPWLWYLTQTTDSKIFQEKSVPEVIREVLADYEFSSEFKLSGNYRTWEYCVQYQETDFAFISRLMEHEGIYYWFRHEDGKHVLVLTDDMSQHDPYPGLDSLPYIGPDRVVQADKEHISRWEPAEQVTPGKFATVDYDFKKPAASLDALRSNPGSYANGDLEVYEWMGGYTEPDQGEHYSQVRLEALQAQQSQATGHSNAHALAPGRLLTLFNHPRQAENREYLIQKVVYHVRESDYASAEGDISQFEVDFAVIPSSLSFRPARVTPLPRTHGPQTAKVVGKPGEQIWTDRYGCVKVQFRWDRYGQTNENSSCWVRVSSPWAGGGFGGIQLPRVDDEVIVDFIGGHPDRPIIIGRVYNASNMPPWDLPGNATQSGFLSRSKDGDRNAANALMFEDVAGGERIWLHAERDLTTEVEANELHTVDGDRNTVIMGNDTLTVMSARTSTTQGQETETFMAGADRTVTGAVNETITGDETRSVTGNVIETIKGNVDETITGNLTQTTTGDVTRTITGPVVDTTTGTVDETITGDHTQTTTGTVARTITGDTTDTITGTVTHTVTGDTTSTLTGTLTKTVTGAVTVNADAGVTVTTPSWTLNNTGPTAFWQSSYARGTPARFTVTGAAADVWGLRGQAYALNLQYAVVKLDFFDFKNDSGQIELTQKLVKLSGTAAAKISTGGLNLYTKVMNIFM</sequence>
<dbReference type="Pfam" id="PF04717">
    <property type="entry name" value="Phage_base_V"/>
    <property type="match status" value="1"/>
</dbReference>
<dbReference type="SUPFAM" id="SSF69255">
    <property type="entry name" value="gp5 N-terminal domain-like"/>
    <property type="match status" value="1"/>
</dbReference>
<protein>
    <submittedName>
        <fullName evidence="4">Type VI secretion system tip protein VgrG</fullName>
    </submittedName>
</protein>
<dbReference type="SUPFAM" id="SSF69279">
    <property type="entry name" value="Phage tail proteins"/>
    <property type="match status" value="2"/>
</dbReference>
<evidence type="ECO:0000256" key="1">
    <source>
        <dbReference type="ARBA" id="ARBA00005558"/>
    </source>
</evidence>
<dbReference type="Gene3D" id="4.10.220.110">
    <property type="match status" value="1"/>
</dbReference>
<evidence type="ECO:0000259" key="3">
    <source>
        <dbReference type="Pfam" id="PF22178"/>
    </source>
</evidence>
<name>A0A853H3N2_9BURK</name>
<gene>
    <name evidence="4" type="primary">tssI</name>
    <name evidence="4" type="ORF">H0A62_12825</name>
</gene>
<dbReference type="Gene3D" id="2.30.110.50">
    <property type="match status" value="1"/>
</dbReference>
<dbReference type="Gene3D" id="2.40.50.230">
    <property type="entry name" value="Gp5 N-terminal domain"/>
    <property type="match status" value="1"/>
</dbReference>
<comment type="similarity">
    <text evidence="1">Belongs to the VgrG protein family.</text>
</comment>
<dbReference type="Proteomes" id="UP000554144">
    <property type="component" value="Unassembled WGS sequence"/>
</dbReference>
<proteinExistence type="inferred from homology"/>
<dbReference type="RefSeq" id="WP_130040207.1">
    <property type="nucleotide sequence ID" value="NZ_JACCEV010000003.1"/>
</dbReference>
<evidence type="ECO:0000259" key="2">
    <source>
        <dbReference type="Pfam" id="PF04717"/>
    </source>
</evidence>
<dbReference type="InterPro" id="IPR006533">
    <property type="entry name" value="T6SS_Vgr_RhsGE"/>
</dbReference>
<organism evidence="4 5">
    <name type="scientific">Pollutimonas harenae</name>
    <dbReference type="NCBI Taxonomy" id="657015"/>
    <lineage>
        <taxon>Bacteria</taxon>
        <taxon>Pseudomonadati</taxon>
        <taxon>Pseudomonadota</taxon>
        <taxon>Betaproteobacteria</taxon>
        <taxon>Burkholderiales</taxon>
        <taxon>Alcaligenaceae</taxon>
        <taxon>Pollutimonas</taxon>
    </lineage>
</organism>
<dbReference type="InterPro" id="IPR037026">
    <property type="entry name" value="Vgr_OB-fold_dom_sf"/>
</dbReference>
<dbReference type="EMBL" id="JACCEV010000003">
    <property type="protein sequence ID" value="NYT86489.1"/>
    <property type="molecule type" value="Genomic_DNA"/>
</dbReference>
<evidence type="ECO:0000313" key="5">
    <source>
        <dbReference type="Proteomes" id="UP000554144"/>
    </source>
</evidence>
<keyword evidence="5" id="KW-1185">Reference proteome</keyword>
<dbReference type="SUPFAM" id="SSF69349">
    <property type="entry name" value="Phage fibre proteins"/>
    <property type="match status" value="2"/>
</dbReference>
<accession>A0A853H3N2</accession>
<dbReference type="InterPro" id="IPR017847">
    <property type="entry name" value="T6SS_RhsGE_Vgr_subset"/>
</dbReference>
<dbReference type="Gene3D" id="3.55.50.10">
    <property type="entry name" value="Baseplate protein-like domains"/>
    <property type="match status" value="1"/>
</dbReference>
<feature type="domain" description="Gp5/Type VI secretion system Vgr C-terminal trimerisation" evidence="3">
    <location>
        <begin position="467"/>
        <end position="564"/>
    </location>
</feature>
<evidence type="ECO:0000313" key="4">
    <source>
        <dbReference type="EMBL" id="NYT86489.1"/>
    </source>
</evidence>
<comment type="caution">
    <text evidence="4">The sequence shown here is derived from an EMBL/GenBank/DDBJ whole genome shotgun (WGS) entry which is preliminary data.</text>
</comment>
<reference evidence="4 5" key="1">
    <citation type="submission" date="2020-07" db="EMBL/GenBank/DDBJ databases">
        <title>Taxonomic revisions and descriptions of new bacterial species based on genomic comparisons in the high-G+C-content subgroup of the family Alcaligenaceae.</title>
        <authorList>
            <person name="Szabo A."/>
            <person name="Felfoldi T."/>
        </authorList>
    </citation>
    <scope>NUCLEOTIDE SEQUENCE [LARGE SCALE GENOMIC DNA]</scope>
    <source>
        <strain evidence="4 5">DSM 25667</strain>
    </source>
</reference>